<dbReference type="KEGG" id="vg:29126472"/>
<reference evidence="3" key="1">
    <citation type="submission" date="2016-03" db="EMBL/GenBank/DDBJ databases">
        <authorList>
            <person name="Ploux O."/>
        </authorList>
    </citation>
    <scope>NUCLEOTIDE SEQUENCE [LARGE SCALE GENOMIC DNA]</scope>
</reference>
<dbReference type="GeneID" id="29126472"/>
<evidence type="ECO:0000313" key="2">
    <source>
        <dbReference type="EMBL" id="AMS02754.1"/>
    </source>
</evidence>
<protein>
    <submittedName>
        <fullName evidence="2">Uncharacterized protein</fullName>
    </submittedName>
</protein>
<dbReference type="RefSeq" id="YP_009304338.1">
    <property type="nucleotide sequence ID" value="NC_031269.1"/>
</dbReference>
<evidence type="ECO:0000256" key="1">
    <source>
        <dbReference type="SAM" id="MobiDB-lite"/>
    </source>
</evidence>
<accession>A0A142K9H1</accession>
<feature type="region of interest" description="Disordered" evidence="1">
    <location>
        <begin position="64"/>
        <end position="108"/>
    </location>
</feature>
<evidence type="ECO:0000313" key="3">
    <source>
        <dbReference type="Proteomes" id="UP000202604"/>
    </source>
</evidence>
<dbReference type="Proteomes" id="UP000202604">
    <property type="component" value="Segment"/>
</dbReference>
<gene>
    <name evidence="2" type="primary">7</name>
    <name evidence="2" type="ORF">SEA_YEEZY_7</name>
</gene>
<dbReference type="EMBL" id="KU963249">
    <property type="protein sequence ID" value="AMS02754.1"/>
    <property type="molecule type" value="Genomic_DNA"/>
</dbReference>
<name>A0A142K9H1_9CAUD</name>
<keyword evidence="3" id="KW-1185">Reference proteome</keyword>
<dbReference type="OrthoDB" id="18467at10239"/>
<organism evidence="2 3">
    <name type="scientific">Gordonia phage Yeezy</name>
    <dbReference type="NCBI Taxonomy" id="1821565"/>
    <lineage>
        <taxon>Viruses</taxon>
        <taxon>Duplodnaviria</taxon>
        <taxon>Heunggongvirae</taxon>
        <taxon>Uroviricota</taxon>
        <taxon>Caudoviricetes</taxon>
        <taxon>Nymbaxtervirinae</taxon>
        <taxon>Baxterfoxvirus</taxon>
        <taxon>Baxterfoxvirus yeezy</taxon>
        <taxon>Baxtervirus yeezy</taxon>
    </lineage>
</organism>
<proteinExistence type="predicted"/>
<sequence length="149" mass="15422">MMAAEYILTASSWRDAQGVRHHKGDVVTPPESEVDRLLRAKAIATPEAIAEAEALAEAALLAQQEAAAARAEGRGDATAGNPDDDGDLESAVPPAIGTPAAGGKPRKVAPVKEWEDYAAALHEASGGKEGFPRADAEAMSKAELIEALQ</sequence>